<keyword evidence="4" id="KW-1185">Reference proteome</keyword>
<evidence type="ECO:0000313" key="4">
    <source>
        <dbReference type="Proteomes" id="UP000774326"/>
    </source>
</evidence>
<feature type="domain" description="Cyclin-D1-binding protein 1-like N-terminal" evidence="2">
    <location>
        <begin position="51"/>
        <end position="198"/>
    </location>
</feature>
<evidence type="ECO:0000313" key="3">
    <source>
        <dbReference type="EMBL" id="KAH3681151.1"/>
    </source>
</evidence>
<dbReference type="Proteomes" id="UP000774326">
    <property type="component" value="Unassembled WGS sequence"/>
</dbReference>
<feature type="region of interest" description="Disordered" evidence="1">
    <location>
        <begin position="201"/>
        <end position="235"/>
    </location>
</feature>
<gene>
    <name evidence="3" type="ORF">WICPIJ_007846</name>
</gene>
<evidence type="ECO:0000259" key="2">
    <source>
        <dbReference type="Pfam" id="PF13324"/>
    </source>
</evidence>
<evidence type="ECO:0000256" key="1">
    <source>
        <dbReference type="SAM" id="MobiDB-lite"/>
    </source>
</evidence>
<protein>
    <recommendedName>
        <fullName evidence="2">Cyclin-D1-binding protein 1-like N-terminal domain-containing protein</fullName>
    </recommendedName>
</protein>
<dbReference type="EMBL" id="JAEUBG010004553">
    <property type="protein sequence ID" value="KAH3681151.1"/>
    <property type="molecule type" value="Genomic_DNA"/>
</dbReference>
<organism evidence="3 4">
    <name type="scientific">Wickerhamomyces pijperi</name>
    <name type="common">Yeast</name>
    <name type="synonym">Pichia pijperi</name>
    <dbReference type="NCBI Taxonomy" id="599730"/>
    <lineage>
        <taxon>Eukaryota</taxon>
        <taxon>Fungi</taxon>
        <taxon>Dikarya</taxon>
        <taxon>Ascomycota</taxon>
        <taxon>Saccharomycotina</taxon>
        <taxon>Saccharomycetes</taxon>
        <taxon>Phaffomycetales</taxon>
        <taxon>Wickerhamomycetaceae</taxon>
        <taxon>Wickerhamomyces</taxon>
    </lineage>
</organism>
<reference evidence="3" key="1">
    <citation type="journal article" date="2021" name="Open Biol.">
        <title>Shared evolutionary footprints suggest mitochondrial oxidative damage underlies multiple complex I losses in fungi.</title>
        <authorList>
            <person name="Schikora-Tamarit M.A."/>
            <person name="Marcet-Houben M."/>
            <person name="Nosek J."/>
            <person name="Gabaldon T."/>
        </authorList>
    </citation>
    <scope>NUCLEOTIDE SEQUENCE</scope>
    <source>
        <strain evidence="3">CBS2887</strain>
    </source>
</reference>
<dbReference type="InterPro" id="IPR049317">
    <property type="entry name" value="GCIP-like_N"/>
</dbReference>
<name>A0A9P8TJI2_WICPI</name>
<dbReference type="OrthoDB" id="4088536at2759"/>
<proteinExistence type="predicted"/>
<dbReference type="InterPro" id="IPR026907">
    <property type="entry name" value="GCIP-like"/>
</dbReference>
<dbReference type="PANTHER" id="PTHR15492:SF1">
    <property type="entry name" value="CYCLIN-D1-BINDING PROTEIN 1"/>
    <property type="match status" value="1"/>
</dbReference>
<accession>A0A9P8TJI2</accession>
<dbReference type="Pfam" id="PF13324">
    <property type="entry name" value="GCIP_N"/>
    <property type="match status" value="1"/>
</dbReference>
<dbReference type="PANTHER" id="PTHR15492">
    <property type="entry name" value="CYCLIN D1-BINDING PROTEIN 1"/>
    <property type="match status" value="1"/>
</dbReference>
<dbReference type="GO" id="GO:0005634">
    <property type="term" value="C:nucleus"/>
    <property type="evidence" value="ECO:0007669"/>
    <property type="project" value="TreeGrafter"/>
</dbReference>
<reference evidence="3" key="2">
    <citation type="submission" date="2021-01" db="EMBL/GenBank/DDBJ databases">
        <authorList>
            <person name="Schikora-Tamarit M.A."/>
        </authorList>
    </citation>
    <scope>NUCLEOTIDE SEQUENCE</scope>
    <source>
        <strain evidence="3">CBS2887</strain>
    </source>
</reference>
<dbReference type="Gene3D" id="1.20.1410.10">
    <property type="entry name" value="I/LWEQ domain"/>
    <property type="match status" value="1"/>
</dbReference>
<comment type="caution">
    <text evidence="3">The sequence shown here is derived from an EMBL/GenBank/DDBJ whole genome shotgun (WGS) entry which is preliminary data.</text>
</comment>
<feature type="compositionally biased region" description="Acidic residues" evidence="1">
    <location>
        <begin position="214"/>
        <end position="231"/>
    </location>
</feature>
<dbReference type="AlphaFoldDB" id="A0A9P8TJI2"/>
<sequence length="349" mass="39523">MSETVDHSEEELRVFIKSFAEILKVSKDSLYAETVEDNNVKAQDLTAESIKLIQLIYAHTTKIGIAFRPPVSINAAYAQIKEISQYFFLLVSLVPLFQEDPKFSKFFVSELKVQVSKLISTYTNFLKELGELNFTEKADASTSNSVDHRLVSIGITWDMCDGLKKLILGGNLELLKENLKQSIALVDDAFEEFGEWIELPEKCDDTDPFGFNGAEEDDDDDDASENGDDKDDSEHIDPQLLSMAKKWHSKVKLIKLLLSSLSKSLPTDESGIKGADLEKFNQEQDHLIGLVDDLVSSFFTWSPIGDVQSYADEIVEQCKNLIEMVKMLNKGDDSKIKWLKIWLERFVEN</sequence>